<dbReference type="NCBIfam" id="TIGR04256">
    <property type="entry name" value="GxxExxY"/>
    <property type="match status" value="1"/>
</dbReference>
<dbReference type="InterPro" id="IPR026350">
    <property type="entry name" value="GxxExxY"/>
</dbReference>
<sequence>MAIDCNLEIDDLEGESFDEIDSLVMQCAYASQNRLGRLCDESVYERDLAIRLKSEGICDVYTQVPVYVSVDTYQKTFRLDLVAGHAIYELKTVDAWTGAHDAQVLTYAMIMNVRHGKLLNFRPPRVQGRLRYNRVPTADRFRIQINDDRWAPVSAGCERLHDLMCRITDELGMFLDRRLYRDALVHFHGGDFVCARRLPLVCDDVKLGSHRFLLHHGRCAFIVTALTRSHSEYEPHLKRLIEHSDVEAIQWINLNRSELQFITLN</sequence>
<dbReference type="KEGG" id="smam:Mal15_03120"/>
<proteinExistence type="predicted"/>
<gene>
    <name evidence="1" type="ORF">Mal15_03120</name>
</gene>
<organism evidence="1 2">
    <name type="scientific">Stieleria maiorica</name>
    <dbReference type="NCBI Taxonomy" id="2795974"/>
    <lineage>
        <taxon>Bacteria</taxon>
        <taxon>Pseudomonadati</taxon>
        <taxon>Planctomycetota</taxon>
        <taxon>Planctomycetia</taxon>
        <taxon>Pirellulales</taxon>
        <taxon>Pirellulaceae</taxon>
        <taxon>Stieleria</taxon>
    </lineage>
</organism>
<dbReference type="Pfam" id="PF13366">
    <property type="entry name" value="PDDEXK_3"/>
    <property type="match status" value="1"/>
</dbReference>
<name>A0A5B9M9S7_9BACT</name>
<evidence type="ECO:0008006" key="3">
    <source>
        <dbReference type="Google" id="ProtNLM"/>
    </source>
</evidence>
<keyword evidence="2" id="KW-1185">Reference proteome</keyword>
<reference evidence="1 2" key="1">
    <citation type="submission" date="2019-02" db="EMBL/GenBank/DDBJ databases">
        <title>Planctomycetal bacteria perform biofilm scaping via a novel small molecule.</title>
        <authorList>
            <person name="Jeske O."/>
            <person name="Boedeker C."/>
            <person name="Wiegand S."/>
            <person name="Breitling P."/>
            <person name="Kallscheuer N."/>
            <person name="Jogler M."/>
            <person name="Rohde M."/>
            <person name="Petersen J."/>
            <person name="Medema M.H."/>
            <person name="Surup F."/>
            <person name="Jogler C."/>
        </authorList>
    </citation>
    <scope>NUCLEOTIDE SEQUENCE [LARGE SCALE GENOMIC DNA]</scope>
    <source>
        <strain evidence="1 2">Mal15</strain>
    </source>
</reference>
<dbReference type="AlphaFoldDB" id="A0A5B9M9S7"/>
<protein>
    <recommendedName>
        <fullName evidence="3">GxxExxY protein</fullName>
    </recommendedName>
</protein>
<accession>A0A5B9M9S7</accession>
<dbReference type="RefSeq" id="WP_147866118.1">
    <property type="nucleotide sequence ID" value="NZ_CP036264.1"/>
</dbReference>
<dbReference type="Proteomes" id="UP000321353">
    <property type="component" value="Chromosome"/>
</dbReference>
<dbReference type="EMBL" id="CP036264">
    <property type="protein sequence ID" value="QEF96285.1"/>
    <property type="molecule type" value="Genomic_DNA"/>
</dbReference>
<evidence type="ECO:0000313" key="1">
    <source>
        <dbReference type="EMBL" id="QEF96285.1"/>
    </source>
</evidence>
<evidence type="ECO:0000313" key="2">
    <source>
        <dbReference type="Proteomes" id="UP000321353"/>
    </source>
</evidence>